<dbReference type="HOGENOM" id="CLU_2168454_0_0_9"/>
<dbReference type="EMBL" id="CP002869">
    <property type="protein sequence ID" value="AEI45684.1"/>
    <property type="molecule type" value="Genomic_DNA"/>
</dbReference>
<feature type="compositionally biased region" description="Basic residues" evidence="1">
    <location>
        <begin position="92"/>
        <end position="104"/>
    </location>
</feature>
<dbReference type="PATRIC" id="fig|1036673.3.peg.6690"/>
<protein>
    <submittedName>
        <fullName evidence="2">Uncharacterized protein</fullName>
    </submittedName>
</protein>
<reference evidence="2 3" key="2">
    <citation type="journal article" date="2013" name="Genome Announc.">
        <title>Genome Sequence of Growth-Improving Paenibacillus mucilaginosus Strain KNP414.</title>
        <authorList>
            <person name="Lu J.J."/>
            <person name="Wang J.F."/>
            <person name="Hu X.F."/>
        </authorList>
    </citation>
    <scope>NUCLEOTIDE SEQUENCE [LARGE SCALE GENOMIC DNA]</scope>
    <source>
        <strain evidence="2 3">KNP414</strain>
    </source>
</reference>
<dbReference type="Proteomes" id="UP000006620">
    <property type="component" value="Chromosome"/>
</dbReference>
<dbReference type="AlphaFoldDB" id="F8FM58"/>
<feature type="region of interest" description="Disordered" evidence="1">
    <location>
        <begin position="78"/>
        <end position="110"/>
    </location>
</feature>
<proteinExistence type="predicted"/>
<organism evidence="2 3">
    <name type="scientific">Paenibacillus mucilaginosus (strain KNP414)</name>
    <dbReference type="NCBI Taxonomy" id="1036673"/>
    <lineage>
        <taxon>Bacteria</taxon>
        <taxon>Bacillati</taxon>
        <taxon>Bacillota</taxon>
        <taxon>Bacilli</taxon>
        <taxon>Bacillales</taxon>
        <taxon>Paenibacillaceae</taxon>
        <taxon>Paenibacillus</taxon>
    </lineage>
</organism>
<reference evidence="3" key="1">
    <citation type="submission" date="2011-06" db="EMBL/GenBank/DDBJ databases">
        <title>Complete genome sequence of Paenibacillus mucilaginosus KNP414.</title>
        <authorList>
            <person name="Wang J."/>
            <person name="Hu S."/>
            <person name="Hu X."/>
            <person name="Zhang B."/>
            <person name="Dong D."/>
            <person name="Zhang S."/>
            <person name="Zhao K."/>
            <person name="Wu D."/>
        </authorList>
    </citation>
    <scope>NUCLEOTIDE SEQUENCE [LARGE SCALE GENOMIC DNA]</scope>
    <source>
        <strain evidence="3">KNP414</strain>
    </source>
</reference>
<evidence type="ECO:0000313" key="3">
    <source>
        <dbReference type="Proteomes" id="UP000006620"/>
    </source>
</evidence>
<name>F8FM58_PAEMK</name>
<dbReference type="KEGG" id="pms:KNP414_07174"/>
<evidence type="ECO:0000256" key="1">
    <source>
        <dbReference type="SAM" id="MobiDB-lite"/>
    </source>
</evidence>
<sequence>MLFHCHLTIPLFPYIHWFSSLYRVPHPSPDAIIPCSSSPLFPGKYDSSKRTVSTRLPILRASRGSFSTPYAGLCLCGLPKPSPKSPPPSRQGRPRMRYTNKRPSHVNYAA</sequence>
<gene>
    <name evidence="2" type="ordered locus">KNP414_07174</name>
</gene>
<accession>F8FM58</accession>
<feature type="compositionally biased region" description="Pro residues" evidence="1">
    <location>
        <begin position="80"/>
        <end position="89"/>
    </location>
</feature>
<evidence type="ECO:0000313" key="2">
    <source>
        <dbReference type="EMBL" id="AEI45684.1"/>
    </source>
</evidence>